<proteinExistence type="predicted"/>
<gene>
    <name evidence="1" type="ORF">FB566_3051</name>
</gene>
<name>A0A543AY42_9ACTN</name>
<organism evidence="1 2">
    <name type="scientific">Stackebrandtia endophytica</name>
    <dbReference type="NCBI Taxonomy" id="1496996"/>
    <lineage>
        <taxon>Bacteria</taxon>
        <taxon>Bacillati</taxon>
        <taxon>Actinomycetota</taxon>
        <taxon>Actinomycetes</taxon>
        <taxon>Glycomycetales</taxon>
        <taxon>Glycomycetaceae</taxon>
        <taxon>Stackebrandtia</taxon>
    </lineage>
</organism>
<dbReference type="EMBL" id="VFOW01000001">
    <property type="protein sequence ID" value="TQL77492.1"/>
    <property type="molecule type" value="Genomic_DNA"/>
</dbReference>
<accession>A0A543AY42</accession>
<sequence length="244" mass="27145">MINVASGVRVSHIGCTMACMNGFYMFTWSIEDQLGGWDVAELHGDAVDFQSSVRDAIERYRDSFFTSAASARVSVYRDGGRGDSMELLPLVRFQAPGLGELRLTEGELMPEKVGGFPDFDGPYRELDRDTAWKSVPDDDVTVTIDWPALPRVEQALPTGRHVLLNGGTGRYVVLSDAEVDQVRHRSRGLVPLVEATGTTLDWLPDFIDELERTVSCPDQRWSEIFLELDDIALFSYGSNLSDFG</sequence>
<comment type="caution">
    <text evidence="1">The sequence shown here is derived from an EMBL/GenBank/DDBJ whole genome shotgun (WGS) entry which is preliminary data.</text>
</comment>
<protein>
    <submittedName>
        <fullName evidence="1">Uncharacterized protein</fullName>
    </submittedName>
</protein>
<evidence type="ECO:0000313" key="1">
    <source>
        <dbReference type="EMBL" id="TQL77492.1"/>
    </source>
</evidence>
<dbReference type="Proteomes" id="UP000317043">
    <property type="component" value="Unassembled WGS sequence"/>
</dbReference>
<dbReference type="AlphaFoldDB" id="A0A543AY42"/>
<reference evidence="1 2" key="1">
    <citation type="submission" date="2019-06" db="EMBL/GenBank/DDBJ databases">
        <title>Sequencing the genomes of 1000 actinobacteria strains.</title>
        <authorList>
            <person name="Klenk H.-P."/>
        </authorList>
    </citation>
    <scope>NUCLEOTIDE SEQUENCE [LARGE SCALE GENOMIC DNA]</scope>
    <source>
        <strain evidence="1 2">DSM 45928</strain>
    </source>
</reference>
<dbReference type="InParanoid" id="A0A543AY42"/>
<evidence type="ECO:0000313" key="2">
    <source>
        <dbReference type="Proteomes" id="UP000317043"/>
    </source>
</evidence>
<keyword evidence="2" id="KW-1185">Reference proteome</keyword>